<feature type="transmembrane region" description="Helical" evidence="1">
    <location>
        <begin position="50"/>
        <end position="68"/>
    </location>
</feature>
<keyword evidence="1" id="KW-0812">Transmembrane</keyword>
<feature type="transmembrane region" description="Helical" evidence="1">
    <location>
        <begin position="25"/>
        <end position="44"/>
    </location>
</feature>
<reference evidence="2" key="2">
    <citation type="submission" date="2023-01" db="EMBL/GenBank/DDBJ databases">
        <authorList>
            <person name="Sun Q."/>
            <person name="Evtushenko L."/>
        </authorList>
    </citation>
    <scope>NUCLEOTIDE SEQUENCE</scope>
    <source>
        <strain evidence="2">VKM B-1499</strain>
    </source>
</reference>
<organism evidence="2 3">
    <name type="scientific">Brevundimonas intermedia</name>
    <dbReference type="NCBI Taxonomy" id="74315"/>
    <lineage>
        <taxon>Bacteria</taxon>
        <taxon>Pseudomonadati</taxon>
        <taxon>Pseudomonadota</taxon>
        <taxon>Alphaproteobacteria</taxon>
        <taxon>Caulobacterales</taxon>
        <taxon>Caulobacteraceae</taxon>
        <taxon>Brevundimonas</taxon>
    </lineage>
</organism>
<name>A0ABQ5T501_9CAUL</name>
<accession>A0ABQ5T501</accession>
<keyword evidence="1" id="KW-1133">Transmembrane helix</keyword>
<sequence length="231" mass="25690">MCAARVLALDKFNRRPSRKVRERKAIFFVAAFMLAAGCFAVMIVFKNASIPWFLGLYVFGWTLAFLAWRQGIIRNYRLWFSGLKFQDIQGPGFSTLEVAAINELLAVAGPDAGLLRRHFEGAEVVARYNSGVGGVTTFRSQHPRSPVNDITNHMSWFLMDDLRAVVGAQFWADETGVLVMLEVFTGGLDTRAFDWTKASFAPAPEALPKPPIPSMPPLITEPHWVVLASVT</sequence>
<proteinExistence type="predicted"/>
<evidence type="ECO:0000313" key="2">
    <source>
        <dbReference type="EMBL" id="GLK47844.1"/>
    </source>
</evidence>
<evidence type="ECO:0000313" key="3">
    <source>
        <dbReference type="Proteomes" id="UP001143509"/>
    </source>
</evidence>
<reference evidence="2" key="1">
    <citation type="journal article" date="2014" name="Int. J. Syst. Evol. Microbiol.">
        <title>Complete genome of a new Firmicutes species belonging to the dominant human colonic microbiota ('Ruminococcus bicirculans') reveals two chromosomes and a selective capacity to utilize plant glucans.</title>
        <authorList>
            <consortium name="NISC Comparative Sequencing Program"/>
            <person name="Wegmann U."/>
            <person name="Louis P."/>
            <person name="Goesmann A."/>
            <person name="Henrissat B."/>
            <person name="Duncan S.H."/>
            <person name="Flint H.J."/>
        </authorList>
    </citation>
    <scope>NUCLEOTIDE SEQUENCE</scope>
    <source>
        <strain evidence="2">VKM B-1499</strain>
    </source>
</reference>
<dbReference type="EMBL" id="BSFD01000002">
    <property type="protein sequence ID" value="GLK47844.1"/>
    <property type="molecule type" value="Genomic_DNA"/>
</dbReference>
<evidence type="ECO:0000256" key="1">
    <source>
        <dbReference type="SAM" id="Phobius"/>
    </source>
</evidence>
<comment type="caution">
    <text evidence="2">The sequence shown here is derived from an EMBL/GenBank/DDBJ whole genome shotgun (WGS) entry which is preliminary data.</text>
</comment>
<protein>
    <submittedName>
        <fullName evidence="2">Uncharacterized protein</fullName>
    </submittedName>
</protein>
<gene>
    <name evidence="2" type="ORF">GCM10017620_08170</name>
</gene>
<dbReference type="Proteomes" id="UP001143509">
    <property type="component" value="Unassembled WGS sequence"/>
</dbReference>
<keyword evidence="1" id="KW-0472">Membrane</keyword>
<keyword evidence="3" id="KW-1185">Reference proteome</keyword>